<gene>
    <name evidence="1" type="ORF">ACFYWW_31535</name>
</gene>
<dbReference type="Proteomes" id="UP001601976">
    <property type="component" value="Unassembled WGS sequence"/>
</dbReference>
<accession>A0ABW6RNN4</accession>
<keyword evidence="2" id="KW-1185">Reference proteome</keyword>
<proteinExistence type="predicted"/>
<name>A0ABW6RNN4_9ACTN</name>
<dbReference type="RefSeq" id="WP_387898661.1">
    <property type="nucleotide sequence ID" value="NZ_JBIAPK010000013.1"/>
</dbReference>
<sequence length="116" mass="13222">MAMNAETARTFYKTHVGPQEVGKVYRSGYWGELYTVLAIHYGDDEAAKAIGWRSWWAITVVGNDERVRMHCTAWDPDRDAAHPEICPCLHPRADHTADSRGHDDCPHCRCPRLDID</sequence>
<organism evidence="1 2">
    <name type="scientific">Streptomyces flavidovirens</name>
    <dbReference type="NCBI Taxonomy" id="67298"/>
    <lineage>
        <taxon>Bacteria</taxon>
        <taxon>Bacillati</taxon>
        <taxon>Actinomycetota</taxon>
        <taxon>Actinomycetes</taxon>
        <taxon>Kitasatosporales</taxon>
        <taxon>Streptomycetaceae</taxon>
        <taxon>Streptomyces</taxon>
    </lineage>
</organism>
<reference evidence="1 2" key="1">
    <citation type="submission" date="2024-10" db="EMBL/GenBank/DDBJ databases">
        <title>The Natural Products Discovery Center: Release of the First 8490 Sequenced Strains for Exploring Actinobacteria Biosynthetic Diversity.</title>
        <authorList>
            <person name="Kalkreuter E."/>
            <person name="Kautsar S.A."/>
            <person name="Yang D."/>
            <person name="Bader C.D."/>
            <person name="Teijaro C.N."/>
            <person name="Fluegel L."/>
            <person name="Davis C.M."/>
            <person name="Simpson J.R."/>
            <person name="Lauterbach L."/>
            <person name="Steele A.D."/>
            <person name="Gui C."/>
            <person name="Meng S."/>
            <person name="Li G."/>
            <person name="Viehrig K."/>
            <person name="Ye F."/>
            <person name="Su P."/>
            <person name="Kiefer A.F."/>
            <person name="Nichols A."/>
            <person name="Cepeda A.J."/>
            <person name="Yan W."/>
            <person name="Fan B."/>
            <person name="Jiang Y."/>
            <person name="Adhikari A."/>
            <person name="Zheng C.-J."/>
            <person name="Schuster L."/>
            <person name="Cowan T.M."/>
            <person name="Smanski M.J."/>
            <person name="Chevrette M.G."/>
            <person name="De Carvalho L.P.S."/>
            <person name="Shen B."/>
        </authorList>
    </citation>
    <scope>NUCLEOTIDE SEQUENCE [LARGE SCALE GENOMIC DNA]</scope>
    <source>
        <strain evidence="1 2">NPDC003029</strain>
    </source>
</reference>
<dbReference type="EMBL" id="JBIAPK010000013">
    <property type="protein sequence ID" value="MFF3343185.1"/>
    <property type="molecule type" value="Genomic_DNA"/>
</dbReference>
<protein>
    <submittedName>
        <fullName evidence="1">Uncharacterized protein</fullName>
    </submittedName>
</protein>
<evidence type="ECO:0000313" key="2">
    <source>
        <dbReference type="Proteomes" id="UP001601976"/>
    </source>
</evidence>
<evidence type="ECO:0000313" key="1">
    <source>
        <dbReference type="EMBL" id="MFF3343185.1"/>
    </source>
</evidence>
<comment type="caution">
    <text evidence="1">The sequence shown here is derived from an EMBL/GenBank/DDBJ whole genome shotgun (WGS) entry which is preliminary data.</text>
</comment>